<dbReference type="Proteomes" id="UP000667349">
    <property type="component" value="Unassembled WGS sequence"/>
</dbReference>
<evidence type="ECO:0000259" key="4">
    <source>
        <dbReference type="SMART" id="SM00852"/>
    </source>
</evidence>
<accession>A0A836F0Z8</accession>
<dbReference type="Pfam" id="PF03453">
    <property type="entry name" value="MoeA_N"/>
    <property type="match status" value="2"/>
</dbReference>
<organism evidence="5 6">
    <name type="scientific">Acromyrmex insinuator</name>
    <dbReference type="NCBI Taxonomy" id="230686"/>
    <lineage>
        <taxon>Eukaryota</taxon>
        <taxon>Metazoa</taxon>
        <taxon>Ecdysozoa</taxon>
        <taxon>Arthropoda</taxon>
        <taxon>Hexapoda</taxon>
        <taxon>Insecta</taxon>
        <taxon>Pterygota</taxon>
        <taxon>Neoptera</taxon>
        <taxon>Endopterygota</taxon>
        <taxon>Hymenoptera</taxon>
        <taxon>Apocrita</taxon>
        <taxon>Aculeata</taxon>
        <taxon>Formicoidea</taxon>
        <taxon>Formicidae</taxon>
        <taxon>Myrmicinae</taxon>
        <taxon>Acromyrmex</taxon>
    </lineage>
</organism>
<gene>
    <name evidence="5" type="primary">Gphn_2</name>
    <name evidence="5" type="ORF">G6Z75_0009494</name>
</gene>
<dbReference type="GO" id="GO:0097112">
    <property type="term" value="P:gamma-aminobutyric acid receptor clustering"/>
    <property type="evidence" value="ECO:0007669"/>
    <property type="project" value="TreeGrafter"/>
</dbReference>
<feature type="non-terminal residue" evidence="5">
    <location>
        <position position="1"/>
    </location>
</feature>
<dbReference type="Gene3D" id="3.40.980.10">
    <property type="entry name" value="MoaB/Mog-like domain"/>
    <property type="match status" value="4"/>
</dbReference>
<evidence type="ECO:0000313" key="6">
    <source>
        <dbReference type="Proteomes" id="UP000667349"/>
    </source>
</evidence>
<comment type="similarity">
    <text evidence="2">In the C-terminal section; belongs to the MoeA family.</text>
</comment>
<evidence type="ECO:0000256" key="2">
    <source>
        <dbReference type="ARBA" id="ARBA00008339"/>
    </source>
</evidence>
<dbReference type="GO" id="GO:0030425">
    <property type="term" value="C:dendrite"/>
    <property type="evidence" value="ECO:0007669"/>
    <property type="project" value="TreeGrafter"/>
</dbReference>
<evidence type="ECO:0000256" key="1">
    <source>
        <dbReference type="ARBA" id="ARBA00007589"/>
    </source>
</evidence>
<dbReference type="Gene3D" id="3.90.105.10">
    <property type="entry name" value="Molybdopterin biosynthesis moea protein, domain 2"/>
    <property type="match status" value="2"/>
</dbReference>
<dbReference type="GO" id="GO:0061599">
    <property type="term" value="F:molybdopterin molybdotransferase activity"/>
    <property type="evidence" value="ECO:0007669"/>
    <property type="project" value="TreeGrafter"/>
</dbReference>
<reference evidence="5" key="1">
    <citation type="submission" date="2020-02" db="EMBL/GenBank/DDBJ databases">
        <title>Relaxed selection underlies rapid genomic changes in the transitions from sociality to social parasitism in ants.</title>
        <authorList>
            <person name="Bi X."/>
        </authorList>
    </citation>
    <scope>NUCLEOTIDE SEQUENCE</scope>
    <source>
        <strain evidence="5">BGI-DK2013a</strain>
        <tissue evidence="5">Whole body</tissue>
    </source>
</reference>
<dbReference type="InterPro" id="IPR005110">
    <property type="entry name" value="MoeA_linker/N"/>
</dbReference>
<dbReference type="EC" id="2.7.7.75" evidence="3"/>
<dbReference type="InterPro" id="IPR001453">
    <property type="entry name" value="MoaB/Mog_dom"/>
</dbReference>
<dbReference type="GO" id="GO:0007529">
    <property type="term" value="P:establishment of synaptic specificity at neuromuscular junction"/>
    <property type="evidence" value="ECO:0007669"/>
    <property type="project" value="TreeGrafter"/>
</dbReference>
<dbReference type="GO" id="GO:0061598">
    <property type="term" value="F:molybdopterin adenylyltransferase activity"/>
    <property type="evidence" value="ECO:0007669"/>
    <property type="project" value="UniProtKB-EC"/>
</dbReference>
<keyword evidence="6" id="KW-1185">Reference proteome</keyword>
<dbReference type="EMBL" id="JAANHZ010000506">
    <property type="protein sequence ID" value="KAG5310223.1"/>
    <property type="molecule type" value="Genomic_DNA"/>
</dbReference>
<name>A0A836F0Z8_9HYME</name>
<dbReference type="InterPro" id="IPR036688">
    <property type="entry name" value="MoeA_C_domain_IV_sf"/>
</dbReference>
<evidence type="ECO:0000256" key="3">
    <source>
        <dbReference type="ARBA" id="ARBA00012509"/>
    </source>
</evidence>
<dbReference type="PANTHER" id="PTHR10192:SF5">
    <property type="entry name" value="GEPHYRIN"/>
    <property type="match status" value="1"/>
</dbReference>
<dbReference type="Gene3D" id="2.170.190.11">
    <property type="entry name" value="Molybdopterin biosynthesis moea protein, domain 3"/>
    <property type="match status" value="2"/>
</dbReference>
<dbReference type="AlphaFoldDB" id="A0A836F0Z8"/>
<dbReference type="GO" id="GO:0072579">
    <property type="term" value="P:glycine receptor clustering"/>
    <property type="evidence" value="ECO:0007669"/>
    <property type="project" value="TreeGrafter"/>
</dbReference>
<dbReference type="PANTHER" id="PTHR10192">
    <property type="entry name" value="MOLYBDOPTERIN BIOSYNTHESIS PROTEIN"/>
    <property type="match status" value="1"/>
</dbReference>
<dbReference type="SMART" id="SM00852">
    <property type="entry name" value="MoCF_biosynth"/>
    <property type="match status" value="2"/>
</dbReference>
<comment type="caution">
    <text evidence="5">The sequence shown here is derived from an EMBL/GenBank/DDBJ whole genome shotgun (WGS) entry which is preliminary data.</text>
</comment>
<dbReference type="InterPro" id="IPR038987">
    <property type="entry name" value="MoeA-like"/>
</dbReference>
<proteinExistence type="inferred from homology"/>
<sequence length="1206" mass="135162">MKRLLSISANNKADVIFITGHVDATDREYINEVIETIIIDPKELSKNIAILINTIEKNLNEITSYRTVCGIRNKTLIINLPVIDNDCIAAIADALINTLHLIRKKDDKNTETKSLLTNAYFLNSSDNNVSEQIKDKDANINLYYFETLEKSSSTSSVTLAAEEWTPLISLKDALLILNEVSITNAITENNESVKISDAYGRILHKNVYSKYNVPSFRTSKKHGYAVLVSDGKGIRQILNNNNTFPPISLQRGTCVWVKSGAPVPNEATAVVEEKNTKRIKSLLNDKVCIEILSKPEYGQNINPIGHHITKNKLILKRCTRIGPEEMAVLAASGHKEVAVVQQLSIGVLSIGNNLEEPGKPLKSGYVYDISRIIIISLLKNNDFSSSDFGIVNNTSSSIKENIKKALDKVDILVTLGSANDKDLLKQILLEYFEAEIYFGNINIKPGKSTTLATCKINDKIKYLLCLSGNPVTAFIIAQALLLPFLKNMSGNEYAEIPILPIHVNNPFILHQRPRLACTYLKWSKDNVAMACSMGNLFKDKLCNIVGSNALLILPKEDKEKTTSNKRVLDNDINNSDPSDENININNIHNDIRDVLSTQAANVQIFDMIVINPVKTDITTELFFMYTEADVILIIGNNKCVNRQLIKEAIENVSDNQEVSKRVTRSLLNIETSLNFMQHKTVFGIRNQTLIIDLSDFHKDTKKCFVAIVNMILQTIYLIRIDKDKNIPLHDIASTSSDNFTMEKEKIKTAVKRHRKSYLFPKCDYANTIKRHKESFPMISITDALGKIREIISENKNKIIFETVQLNDAYGRILYENVESIYNLPPFNASTKHGYAVLITDGKGVRKVLQQDEKNTFSPMTLEPGTCVWINSGDPVPNEATAVVQLKDTKLIKKFEDNDDMQIEILIQPQFNENIKPVGYELMKGKTVASPYTRIGPLEIGLLAASGRKEVIVIKNTPIGVLSIGNNLGEPGEILTPGFTYDINRITLITLLKEQGYNSLDFGIVNNMIAPIQNKIDEALKKVDILVTTGSTNNRDLMKNILEEYYKADIHFGNVNIKPGKSTIFATCEIDNTKKYFWCLSGNPVSAVITARIFLLTFLNEMYFNFYTEYAIVPASMETEYILHSRSRATWTTLGWTSEKNCALVRARGNAISDKLISAIGANAILMLPKKEDGKVTLNSFTQALLIKIPNIKYFNNDFNTNLKIEV</sequence>
<feature type="domain" description="MoaB/Mog" evidence="4">
    <location>
        <begin position="959"/>
        <end position="1100"/>
    </location>
</feature>
<dbReference type="GO" id="GO:0005829">
    <property type="term" value="C:cytosol"/>
    <property type="evidence" value="ECO:0007669"/>
    <property type="project" value="TreeGrafter"/>
</dbReference>
<dbReference type="GO" id="GO:0006777">
    <property type="term" value="P:Mo-molybdopterin cofactor biosynthetic process"/>
    <property type="evidence" value="ECO:0007669"/>
    <property type="project" value="TreeGrafter"/>
</dbReference>
<dbReference type="GO" id="GO:0098970">
    <property type="term" value="P:postsynaptic neurotransmitter receptor diffusion trapping"/>
    <property type="evidence" value="ECO:0007669"/>
    <property type="project" value="TreeGrafter"/>
</dbReference>
<dbReference type="CDD" id="cd00887">
    <property type="entry name" value="MoeA"/>
    <property type="match status" value="2"/>
</dbReference>
<feature type="domain" description="MoaB/Mog" evidence="4">
    <location>
        <begin position="346"/>
        <end position="487"/>
    </location>
</feature>
<dbReference type="SUPFAM" id="SSF53218">
    <property type="entry name" value="Molybdenum cofactor biosynthesis proteins"/>
    <property type="match status" value="2"/>
</dbReference>
<dbReference type="InterPro" id="IPR036135">
    <property type="entry name" value="MoeA_linker/N_sf"/>
</dbReference>
<protein>
    <recommendedName>
        <fullName evidence="3">molybdopterin adenylyltransferase</fullName>
        <ecNumber evidence="3">2.7.7.75</ecNumber>
    </recommendedName>
</protein>
<dbReference type="SUPFAM" id="SSF63882">
    <property type="entry name" value="MoeA N-terminal region -like"/>
    <property type="match status" value="2"/>
</dbReference>
<comment type="similarity">
    <text evidence="1">In the N-terminal section; belongs to the MoaB/Mog family.</text>
</comment>
<evidence type="ECO:0000313" key="5">
    <source>
        <dbReference type="EMBL" id="KAG5310223.1"/>
    </source>
</evidence>
<dbReference type="InterPro" id="IPR036425">
    <property type="entry name" value="MoaB/Mog-like_dom_sf"/>
</dbReference>
<dbReference type="GO" id="GO:0099634">
    <property type="term" value="C:postsynaptic specialization membrane"/>
    <property type="evidence" value="ECO:0007669"/>
    <property type="project" value="GOC"/>
</dbReference>
<dbReference type="Pfam" id="PF00994">
    <property type="entry name" value="MoCF_biosynth"/>
    <property type="match status" value="2"/>
</dbReference>
<dbReference type="Gene3D" id="2.40.340.10">
    <property type="entry name" value="MoeA, C-terminal, domain IV"/>
    <property type="match status" value="2"/>
</dbReference>
<feature type="non-terminal residue" evidence="5">
    <location>
        <position position="1206"/>
    </location>
</feature>